<protein>
    <submittedName>
        <fullName evidence="2">Putative transposase</fullName>
    </submittedName>
</protein>
<dbReference type="PANTHER" id="PTHR46889">
    <property type="entry name" value="TRANSPOSASE INSF FOR INSERTION SEQUENCE IS3B-RELATED"/>
    <property type="match status" value="1"/>
</dbReference>
<dbReference type="Pfam" id="PF13333">
    <property type="entry name" value="rve_2"/>
    <property type="match status" value="1"/>
</dbReference>
<dbReference type="AlphaFoldDB" id="U3AWL3"/>
<accession>U3AWL3</accession>
<feature type="non-terminal residue" evidence="2">
    <location>
        <position position="285"/>
    </location>
</feature>
<sequence>MIIKRLKQSYSTLKLCRIFGVHRSSYKYWLERPKDIPAHEVRVRALVQEAHNVSNGSAGARTVADIVTNMGISLSRYRATKIMKILGLVSRQLPKHKYRKQPLEHVEISNHLERQFAVTAPNQVWVGDVTYVWAGSRWAYLAVVIDLFARKPIGWAMSFSPDSQLTVKALKMAYESRGMPTGVMFHSDQGTHYTSRKYRQALWRYQIKQSLSRRGNCWDNSPMERFFRSLKTEWVPASGYCSLDEAWQSIVGYIIRYYSQIRPHQYNGGLTPNESERLYWETYKT</sequence>
<dbReference type="STRING" id="1219077.VAZ01S_131_00010"/>
<feature type="domain" description="Integrase catalytic" evidence="1">
    <location>
        <begin position="117"/>
        <end position="280"/>
    </location>
</feature>
<evidence type="ECO:0000313" key="2">
    <source>
        <dbReference type="EMBL" id="GAD78140.1"/>
    </source>
</evidence>
<dbReference type="NCBIfam" id="NF033516">
    <property type="entry name" value="transpos_IS3"/>
    <property type="match status" value="1"/>
</dbReference>
<dbReference type="InterPro" id="IPR012337">
    <property type="entry name" value="RNaseH-like_sf"/>
</dbReference>
<comment type="caution">
    <text evidence="2">The sequence shown here is derived from an EMBL/GenBank/DDBJ whole genome shotgun (WGS) entry which is preliminary data.</text>
</comment>
<dbReference type="PROSITE" id="PS50994">
    <property type="entry name" value="INTEGRASE"/>
    <property type="match status" value="1"/>
</dbReference>
<name>U3AWL3_9VIBR</name>
<reference evidence="2 3" key="1">
    <citation type="submission" date="2013-09" db="EMBL/GenBank/DDBJ databases">
        <title>Whole genome shotgun sequence of Vibrio azureus NBRC 104587.</title>
        <authorList>
            <person name="Isaki S."/>
            <person name="Hosoyama A."/>
            <person name="Numata M."/>
            <person name="Hashimoto M."/>
            <person name="Hosoyama Y."/>
            <person name="Tsuchikane K."/>
            <person name="Noguchi M."/>
            <person name="Hirakata S."/>
            <person name="Ichikawa N."/>
            <person name="Ohji S."/>
            <person name="Yamazoe A."/>
            <person name="Fujita N."/>
        </authorList>
    </citation>
    <scope>NUCLEOTIDE SEQUENCE [LARGE SCALE GENOMIC DNA]</scope>
    <source>
        <strain evidence="2 3">NBRC 104587</strain>
    </source>
</reference>
<dbReference type="InterPro" id="IPR050900">
    <property type="entry name" value="Transposase_IS3/IS150/IS904"/>
</dbReference>
<evidence type="ECO:0000313" key="3">
    <source>
        <dbReference type="Proteomes" id="UP000016567"/>
    </source>
</evidence>
<dbReference type="GO" id="GO:0003676">
    <property type="term" value="F:nucleic acid binding"/>
    <property type="evidence" value="ECO:0007669"/>
    <property type="project" value="InterPro"/>
</dbReference>
<dbReference type="InterPro" id="IPR036397">
    <property type="entry name" value="RNaseH_sf"/>
</dbReference>
<gene>
    <name evidence="2" type="ORF">VAZ01S_131_00010</name>
</gene>
<dbReference type="eggNOG" id="COG2801">
    <property type="taxonomic scope" value="Bacteria"/>
</dbReference>
<dbReference type="EMBL" id="BATL01000131">
    <property type="protein sequence ID" value="GAD78140.1"/>
    <property type="molecule type" value="Genomic_DNA"/>
</dbReference>
<dbReference type="GO" id="GO:0015074">
    <property type="term" value="P:DNA integration"/>
    <property type="evidence" value="ECO:0007669"/>
    <property type="project" value="InterPro"/>
</dbReference>
<dbReference type="SUPFAM" id="SSF53098">
    <property type="entry name" value="Ribonuclease H-like"/>
    <property type="match status" value="1"/>
</dbReference>
<dbReference type="InterPro" id="IPR001584">
    <property type="entry name" value="Integrase_cat-core"/>
</dbReference>
<proteinExistence type="predicted"/>
<dbReference type="Pfam" id="PF00665">
    <property type="entry name" value="rve"/>
    <property type="match status" value="1"/>
</dbReference>
<keyword evidence="3" id="KW-1185">Reference proteome</keyword>
<dbReference type="Proteomes" id="UP000016567">
    <property type="component" value="Unassembled WGS sequence"/>
</dbReference>
<dbReference type="InterPro" id="IPR048020">
    <property type="entry name" value="Transpos_IS3"/>
</dbReference>
<dbReference type="PANTHER" id="PTHR46889:SF4">
    <property type="entry name" value="TRANSPOSASE INSO FOR INSERTION SEQUENCE ELEMENT IS911B-RELATED"/>
    <property type="match status" value="1"/>
</dbReference>
<organism evidence="2 3">
    <name type="scientific">Vibrio azureus NBRC 104587</name>
    <dbReference type="NCBI Taxonomy" id="1219077"/>
    <lineage>
        <taxon>Bacteria</taxon>
        <taxon>Pseudomonadati</taxon>
        <taxon>Pseudomonadota</taxon>
        <taxon>Gammaproteobacteria</taxon>
        <taxon>Vibrionales</taxon>
        <taxon>Vibrionaceae</taxon>
        <taxon>Vibrio</taxon>
    </lineage>
</organism>
<evidence type="ECO:0000259" key="1">
    <source>
        <dbReference type="PROSITE" id="PS50994"/>
    </source>
</evidence>
<dbReference type="Gene3D" id="3.30.420.10">
    <property type="entry name" value="Ribonuclease H-like superfamily/Ribonuclease H"/>
    <property type="match status" value="1"/>
</dbReference>